<keyword evidence="5" id="KW-1185">Reference proteome</keyword>
<gene>
    <name evidence="4" type="ORF">N4264_13425</name>
</gene>
<evidence type="ECO:0000313" key="4">
    <source>
        <dbReference type="EMBL" id="UXI70597.1"/>
    </source>
</evidence>
<dbReference type="Proteomes" id="UP001064632">
    <property type="component" value="Chromosome"/>
</dbReference>
<evidence type="ECO:0000256" key="2">
    <source>
        <dbReference type="ARBA" id="ARBA00022490"/>
    </source>
</evidence>
<organism evidence="4 5">
    <name type="scientific">Tahibacter amnicola</name>
    <dbReference type="NCBI Taxonomy" id="2976241"/>
    <lineage>
        <taxon>Bacteria</taxon>
        <taxon>Pseudomonadati</taxon>
        <taxon>Pseudomonadota</taxon>
        <taxon>Gammaproteobacteria</taxon>
        <taxon>Lysobacterales</taxon>
        <taxon>Rhodanobacteraceae</taxon>
        <taxon>Tahibacter</taxon>
    </lineage>
</organism>
<evidence type="ECO:0000256" key="3">
    <source>
        <dbReference type="ARBA" id="ARBA00023186"/>
    </source>
</evidence>
<dbReference type="Pfam" id="PF03927">
    <property type="entry name" value="NapD"/>
    <property type="match status" value="1"/>
</dbReference>
<dbReference type="EMBL" id="CP104694">
    <property type="protein sequence ID" value="UXI70597.1"/>
    <property type="molecule type" value="Genomic_DNA"/>
</dbReference>
<dbReference type="Gene3D" id="3.30.70.920">
    <property type="match status" value="1"/>
</dbReference>
<reference evidence="4" key="1">
    <citation type="submission" date="2022-09" db="EMBL/GenBank/DDBJ databases">
        <title>Tahibacter sp. nov., isolated from a fresh water.</title>
        <authorList>
            <person name="Baek J.H."/>
            <person name="Lee J.K."/>
            <person name="Kim J.M."/>
            <person name="Jeon C.O."/>
        </authorList>
    </citation>
    <scope>NUCLEOTIDE SEQUENCE</scope>
    <source>
        <strain evidence="4">W38</strain>
    </source>
</reference>
<dbReference type="PANTHER" id="PTHR38603">
    <property type="entry name" value="CHAPERONE NAPD"/>
    <property type="match status" value="1"/>
</dbReference>
<protein>
    <submittedName>
        <fullName evidence="4">Chaperone NapD</fullName>
    </submittedName>
</protein>
<evidence type="ECO:0000256" key="1">
    <source>
        <dbReference type="ARBA" id="ARBA00004496"/>
    </source>
</evidence>
<evidence type="ECO:0000313" key="5">
    <source>
        <dbReference type="Proteomes" id="UP001064632"/>
    </source>
</evidence>
<name>A0ABY6BM84_9GAMM</name>
<keyword evidence="2" id="KW-0963">Cytoplasm</keyword>
<comment type="subcellular location">
    <subcellularLocation>
        <location evidence="1">Cytoplasm</location>
    </subcellularLocation>
</comment>
<sequence>MSADVHIASLVAQFLPEARAALLAALATEAHTEIAAQSDCKLVLLVETGHERDIAALMTRLSDCRGVLGVHLVYHHVEPSSSLEEICHVPDPT</sequence>
<keyword evidence="3" id="KW-0143">Chaperone</keyword>
<accession>A0ABY6BM84</accession>
<proteinExistence type="predicted"/>
<dbReference type="InterPro" id="IPR005623">
    <property type="entry name" value="Chaperone_NapD_NO3_reduct"/>
</dbReference>
<dbReference type="RefSeq" id="WP_261697543.1">
    <property type="nucleotide sequence ID" value="NZ_CP104694.1"/>
</dbReference>
<dbReference type="PANTHER" id="PTHR38603:SF1">
    <property type="entry name" value="CHAPERONE NAPD"/>
    <property type="match status" value="1"/>
</dbReference>